<dbReference type="PANTHER" id="PTHR46889:SF5">
    <property type="entry name" value="INTEGRASE PROTEIN"/>
    <property type="match status" value="1"/>
</dbReference>
<evidence type="ECO:0000259" key="1">
    <source>
        <dbReference type="Pfam" id="PF13276"/>
    </source>
</evidence>
<keyword evidence="3" id="KW-1185">Reference proteome</keyword>
<gene>
    <name evidence="2" type="ORF">EZE20_23440</name>
</gene>
<sequence length="98" mass="11852">MMSSFAKKHRINYLCSLFEISRIAYHRYKRGKKNIADSIYYRPKHEIRIEFRRNLKRYSSRRINASLEQKGTKIGCQKISEIMRKEGLRAIQPRMFIP</sequence>
<evidence type="ECO:0000313" key="3">
    <source>
        <dbReference type="Proteomes" id="UP000295706"/>
    </source>
</evidence>
<dbReference type="InterPro" id="IPR050900">
    <property type="entry name" value="Transposase_IS3/IS150/IS904"/>
</dbReference>
<evidence type="ECO:0000313" key="2">
    <source>
        <dbReference type="EMBL" id="TDB57951.1"/>
    </source>
</evidence>
<dbReference type="EMBL" id="SMJU01000026">
    <property type="protein sequence ID" value="TDB57951.1"/>
    <property type="molecule type" value="Genomic_DNA"/>
</dbReference>
<reference evidence="2 3" key="1">
    <citation type="submission" date="2019-02" db="EMBL/GenBank/DDBJ databases">
        <title>Arundinibacter roseus gen. nov., sp. nov., a new member of the family Cytophagaceae.</title>
        <authorList>
            <person name="Szuroczki S."/>
            <person name="Khayer B."/>
            <person name="Sproer C."/>
            <person name="Toumi M."/>
            <person name="Szabo A."/>
            <person name="Felfoldi T."/>
            <person name="Schumann P."/>
            <person name="Toth E."/>
        </authorList>
    </citation>
    <scope>NUCLEOTIDE SEQUENCE [LARGE SCALE GENOMIC DNA]</scope>
    <source>
        <strain evidence="2 3">DMA-k-7a</strain>
    </source>
</reference>
<organism evidence="2 3">
    <name type="scientific">Arundinibacter roseus</name>
    <dbReference type="NCBI Taxonomy" id="2070510"/>
    <lineage>
        <taxon>Bacteria</taxon>
        <taxon>Pseudomonadati</taxon>
        <taxon>Bacteroidota</taxon>
        <taxon>Cytophagia</taxon>
        <taxon>Cytophagales</taxon>
        <taxon>Spirosomataceae</taxon>
        <taxon>Arundinibacter</taxon>
    </lineage>
</organism>
<name>A0A4R4JVQ2_9BACT</name>
<feature type="domain" description="HTH-like" evidence="1">
    <location>
        <begin position="45"/>
        <end position="94"/>
    </location>
</feature>
<accession>A0A4R4JVQ2</accession>
<dbReference type="Pfam" id="PF13276">
    <property type="entry name" value="HTH_21"/>
    <property type="match status" value="1"/>
</dbReference>
<dbReference type="InterPro" id="IPR025948">
    <property type="entry name" value="HTH-like_dom"/>
</dbReference>
<proteinExistence type="predicted"/>
<dbReference type="AlphaFoldDB" id="A0A4R4JVQ2"/>
<comment type="caution">
    <text evidence="2">The sequence shown here is derived from an EMBL/GenBank/DDBJ whole genome shotgun (WGS) entry which is preliminary data.</text>
</comment>
<dbReference type="Proteomes" id="UP000295706">
    <property type="component" value="Unassembled WGS sequence"/>
</dbReference>
<protein>
    <recommendedName>
        <fullName evidence="1">HTH-like domain-containing protein</fullName>
    </recommendedName>
</protein>
<dbReference type="PANTHER" id="PTHR46889">
    <property type="entry name" value="TRANSPOSASE INSF FOR INSERTION SEQUENCE IS3B-RELATED"/>
    <property type="match status" value="1"/>
</dbReference>